<comment type="similarity">
    <text evidence="2 5">Belongs to the ETS family.</text>
</comment>
<evidence type="ECO:0000259" key="7">
    <source>
        <dbReference type="PROSITE" id="PS50061"/>
    </source>
</evidence>
<feature type="domain" description="ETS" evidence="7">
    <location>
        <begin position="232"/>
        <end position="312"/>
    </location>
</feature>
<evidence type="ECO:0000313" key="9">
    <source>
        <dbReference type="Proteomes" id="UP001195483"/>
    </source>
</evidence>
<dbReference type="PROSITE" id="PS00346">
    <property type="entry name" value="ETS_DOMAIN_2"/>
    <property type="match status" value="1"/>
</dbReference>
<gene>
    <name evidence="8" type="ORF">CHS0354_042478</name>
</gene>
<dbReference type="InterPro" id="IPR000418">
    <property type="entry name" value="Ets_dom"/>
</dbReference>
<comment type="caution">
    <text evidence="8">The sequence shown here is derived from an EMBL/GenBank/DDBJ whole genome shotgun (WGS) entry which is preliminary data.</text>
</comment>
<dbReference type="SUPFAM" id="SSF46785">
    <property type="entry name" value="Winged helix' DNA-binding domain"/>
    <property type="match status" value="1"/>
</dbReference>
<keyword evidence="3 5" id="KW-0238">DNA-binding</keyword>
<dbReference type="PANTHER" id="PTHR11849">
    <property type="entry name" value="ETS"/>
    <property type="match status" value="1"/>
</dbReference>
<dbReference type="PROSITE" id="PS00345">
    <property type="entry name" value="ETS_DOMAIN_1"/>
    <property type="match status" value="1"/>
</dbReference>
<keyword evidence="4 5" id="KW-0539">Nucleus</keyword>
<sequence length="437" mass="49790">MEHYIGSHWSNIQYDSGISQFRNQDSAMQHPDRQDSPEYFQMFRSCVHDKSSYLPRPIINVEDFDSDQIVPNSSLDVGLSSNLCESLEELCVYSSSPAKMNSITEVQNSAPKNPPSYEEHMRNRGSPGSLPPSVCSSPNLSTSYQETRCASASNQSEQDSSTLLNDIMECITENKIKVSRLDKSSLPPSKEVVIYEPGRKTDVLTDFLENPTIRNESHLCRIASLLASGGQVQLWQFLLELLTDKANSSCIRWEGPNGEFRMTDPEEVAKRWGVRKNKPNMNYDKLSRALRYYYDKMILTKVAGKRYTYRFDFRVIIQSNRSISGTTGSSCLPQESGFYTAGSSSSSSSCPQLPCGSHDDINDQSFCREEYNQTFRSLEYCDGLQVDSLHYPNFQDWDTQGCITSPHYRQSQLQHAHSFPPFLYNDNYSNYYPQSYM</sequence>
<proteinExistence type="inferred from homology"/>
<dbReference type="PANTHER" id="PTHR11849:SF304">
    <property type="entry name" value="DNA-BINDING PROTEIN D-ETS-3"/>
    <property type="match status" value="1"/>
</dbReference>
<accession>A0AAE0S945</accession>
<evidence type="ECO:0000313" key="8">
    <source>
        <dbReference type="EMBL" id="KAK3587692.1"/>
    </source>
</evidence>
<dbReference type="InterPro" id="IPR036390">
    <property type="entry name" value="WH_DNA-bd_sf"/>
</dbReference>
<dbReference type="FunFam" id="1.10.10.10:FF:000039">
    <property type="entry name" value="Friend leukemia integration 1 transcription factor"/>
    <property type="match status" value="1"/>
</dbReference>
<dbReference type="GO" id="GO:0005634">
    <property type="term" value="C:nucleus"/>
    <property type="evidence" value="ECO:0007669"/>
    <property type="project" value="UniProtKB-SubCell"/>
</dbReference>
<dbReference type="PROSITE" id="PS50061">
    <property type="entry name" value="ETS_DOMAIN_3"/>
    <property type="match status" value="1"/>
</dbReference>
<reference evidence="8" key="1">
    <citation type="journal article" date="2021" name="Genome Biol. Evol.">
        <title>A High-Quality Reference Genome for a Parasitic Bivalve with Doubly Uniparental Inheritance (Bivalvia: Unionida).</title>
        <authorList>
            <person name="Smith C.H."/>
        </authorList>
    </citation>
    <scope>NUCLEOTIDE SEQUENCE</scope>
    <source>
        <strain evidence="8">CHS0354</strain>
    </source>
</reference>
<dbReference type="GO" id="GO:0043565">
    <property type="term" value="F:sequence-specific DNA binding"/>
    <property type="evidence" value="ECO:0007669"/>
    <property type="project" value="InterPro"/>
</dbReference>
<evidence type="ECO:0000256" key="5">
    <source>
        <dbReference type="RuleBase" id="RU004019"/>
    </source>
</evidence>
<dbReference type="Proteomes" id="UP001195483">
    <property type="component" value="Unassembled WGS sequence"/>
</dbReference>
<reference evidence="8" key="2">
    <citation type="journal article" date="2021" name="Genome Biol. Evol.">
        <title>Developing a high-quality reference genome for a parasitic bivalve with doubly uniparental inheritance (Bivalvia: Unionida).</title>
        <authorList>
            <person name="Smith C.H."/>
        </authorList>
    </citation>
    <scope>NUCLEOTIDE SEQUENCE</scope>
    <source>
        <strain evidence="8">CHS0354</strain>
        <tissue evidence="8">Mantle</tissue>
    </source>
</reference>
<dbReference type="GO" id="GO:0000981">
    <property type="term" value="F:DNA-binding transcription factor activity, RNA polymerase II-specific"/>
    <property type="evidence" value="ECO:0007669"/>
    <property type="project" value="TreeGrafter"/>
</dbReference>
<evidence type="ECO:0000256" key="2">
    <source>
        <dbReference type="ARBA" id="ARBA00005562"/>
    </source>
</evidence>
<evidence type="ECO:0000256" key="6">
    <source>
        <dbReference type="SAM" id="MobiDB-lite"/>
    </source>
</evidence>
<dbReference type="EMBL" id="JAEAOA010002355">
    <property type="protein sequence ID" value="KAK3587692.1"/>
    <property type="molecule type" value="Genomic_DNA"/>
</dbReference>
<protein>
    <recommendedName>
        <fullName evidence="7">ETS domain-containing protein</fullName>
    </recommendedName>
</protein>
<keyword evidence="9" id="KW-1185">Reference proteome</keyword>
<reference evidence="8" key="3">
    <citation type="submission" date="2023-05" db="EMBL/GenBank/DDBJ databases">
        <authorList>
            <person name="Smith C.H."/>
        </authorList>
    </citation>
    <scope>NUCLEOTIDE SEQUENCE</scope>
    <source>
        <strain evidence="8">CHS0354</strain>
        <tissue evidence="8">Mantle</tissue>
    </source>
</reference>
<dbReference type="PRINTS" id="PR00454">
    <property type="entry name" value="ETSDOMAIN"/>
</dbReference>
<name>A0AAE0S945_9BIVA</name>
<organism evidence="8 9">
    <name type="scientific">Potamilus streckersoni</name>
    <dbReference type="NCBI Taxonomy" id="2493646"/>
    <lineage>
        <taxon>Eukaryota</taxon>
        <taxon>Metazoa</taxon>
        <taxon>Spiralia</taxon>
        <taxon>Lophotrochozoa</taxon>
        <taxon>Mollusca</taxon>
        <taxon>Bivalvia</taxon>
        <taxon>Autobranchia</taxon>
        <taxon>Heteroconchia</taxon>
        <taxon>Palaeoheterodonta</taxon>
        <taxon>Unionida</taxon>
        <taxon>Unionoidea</taxon>
        <taxon>Unionidae</taxon>
        <taxon>Ambleminae</taxon>
        <taxon>Lampsilini</taxon>
        <taxon>Potamilus</taxon>
    </lineage>
</organism>
<dbReference type="InterPro" id="IPR036388">
    <property type="entry name" value="WH-like_DNA-bd_sf"/>
</dbReference>
<dbReference type="Pfam" id="PF00178">
    <property type="entry name" value="Ets"/>
    <property type="match status" value="1"/>
</dbReference>
<feature type="region of interest" description="Disordered" evidence="6">
    <location>
        <begin position="106"/>
        <end position="139"/>
    </location>
</feature>
<evidence type="ECO:0000256" key="3">
    <source>
        <dbReference type="ARBA" id="ARBA00023125"/>
    </source>
</evidence>
<evidence type="ECO:0000256" key="4">
    <source>
        <dbReference type="ARBA" id="ARBA00023242"/>
    </source>
</evidence>
<evidence type="ECO:0000256" key="1">
    <source>
        <dbReference type="ARBA" id="ARBA00004123"/>
    </source>
</evidence>
<dbReference type="SMART" id="SM00413">
    <property type="entry name" value="ETS"/>
    <property type="match status" value="1"/>
</dbReference>
<dbReference type="AlphaFoldDB" id="A0AAE0S945"/>
<dbReference type="GO" id="GO:0030154">
    <property type="term" value="P:cell differentiation"/>
    <property type="evidence" value="ECO:0007669"/>
    <property type="project" value="TreeGrafter"/>
</dbReference>
<comment type="subcellular location">
    <subcellularLocation>
        <location evidence="1 5">Nucleus</location>
    </subcellularLocation>
</comment>
<dbReference type="Gene3D" id="1.10.10.10">
    <property type="entry name" value="Winged helix-like DNA-binding domain superfamily/Winged helix DNA-binding domain"/>
    <property type="match status" value="1"/>
</dbReference>
<dbReference type="InterPro" id="IPR046328">
    <property type="entry name" value="ETS_fam"/>
</dbReference>